<evidence type="ECO:0000256" key="6">
    <source>
        <dbReference type="ARBA" id="ARBA00023136"/>
    </source>
</evidence>
<evidence type="ECO:0000313" key="9">
    <source>
        <dbReference type="EMBL" id="KAA3519332.1"/>
    </source>
</evidence>
<dbReference type="Pfam" id="PF00528">
    <property type="entry name" value="BPD_transp_1"/>
    <property type="match status" value="1"/>
</dbReference>
<dbReference type="EMBL" id="WPHR01000043">
    <property type="protein sequence ID" value="MUZ75991.1"/>
    <property type="molecule type" value="Genomic_DNA"/>
</dbReference>
<evidence type="ECO:0000256" key="3">
    <source>
        <dbReference type="ARBA" id="ARBA00022475"/>
    </source>
</evidence>
<evidence type="ECO:0000256" key="7">
    <source>
        <dbReference type="RuleBase" id="RU363032"/>
    </source>
</evidence>
<name>A0A368NPT7_AGRVI</name>
<feature type="domain" description="ABC transmembrane type-1" evidence="8">
    <location>
        <begin position="96"/>
        <end position="301"/>
    </location>
</feature>
<dbReference type="Proteomes" id="UP000477951">
    <property type="component" value="Unassembled WGS sequence"/>
</dbReference>
<dbReference type="AlphaFoldDB" id="A0A368NPT7"/>
<dbReference type="PROSITE" id="PS50928">
    <property type="entry name" value="ABC_TM1"/>
    <property type="match status" value="1"/>
</dbReference>
<dbReference type="PANTHER" id="PTHR43163">
    <property type="entry name" value="DIPEPTIDE TRANSPORT SYSTEM PERMEASE PROTEIN DPPB-RELATED"/>
    <property type="match status" value="1"/>
</dbReference>
<keyword evidence="4 7" id="KW-0812">Transmembrane</keyword>
<dbReference type="OrthoDB" id="9805855at2"/>
<feature type="transmembrane region" description="Helical" evidence="7">
    <location>
        <begin position="100"/>
        <end position="123"/>
    </location>
</feature>
<dbReference type="Gene3D" id="1.10.3720.10">
    <property type="entry name" value="MetI-like"/>
    <property type="match status" value="1"/>
</dbReference>
<dbReference type="SUPFAM" id="SSF161098">
    <property type="entry name" value="MetI-like"/>
    <property type="match status" value="1"/>
</dbReference>
<keyword evidence="6 7" id="KW-0472">Membrane</keyword>
<sequence length="317" mass="34991">MITYLLKRLAVAGFLMLLVSALVFLLMRGLPGDPALIALGDSASADAIEAYRNRMGLNDPLIVQYVHWITGILLRWDFGKSVLNEQNVSLMISQRLPNTLTIGIPSIVLGILLGLPIGILSAITRGTWIDQTFTLIVNAFLGTPRFLVAIFGVFILAFKLRLIPLQGYTPPWVDLAAYAHKAIWPVFINSIYIFAVLARYTRSNLLEVMTQDYIRTARANGLSETRVIFRHALKNGLIPVVTIIGLQMPQIIAGAVIIESIFNIPGVGQLVLNGVLNRDYLVVQAAVLVISMATIASNLIVDLTYVLIDPRIKRMSW</sequence>
<keyword evidence="5 7" id="KW-1133">Transmembrane helix</keyword>
<dbReference type="Proteomes" id="UP000436911">
    <property type="component" value="Unassembled WGS sequence"/>
</dbReference>
<evidence type="ECO:0000256" key="4">
    <source>
        <dbReference type="ARBA" id="ARBA00022692"/>
    </source>
</evidence>
<evidence type="ECO:0000313" key="12">
    <source>
        <dbReference type="Proteomes" id="UP000477951"/>
    </source>
</evidence>
<dbReference type="Pfam" id="PF19300">
    <property type="entry name" value="BPD_transp_1_N"/>
    <property type="match status" value="1"/>
</dbReference>
<evidence type="ECO:0000259" key="8">
    <source>
        <dbReference type="PROSITE" id="PS50928"/>
    </source>
</evidence>
<evidence type="ECO:0000256" key="5">
    <source>
        <dbReference type="ARBA" id="ARBA00022989"/>
    </source>
</evidence>
<evidence type="ECO:0000313" key="11">
    <source>
        <dbReference type="Proteomes" id="UP000436911"/>
    </source>
</evidence>
<dbReference type="CDD" id="cd06261">
    <property type="entry name" value="TM_PBP2"/>
    <property type="match status" value="1"/>
</dbReference>
<comment type="caution">
    <text evidence="9">The sequence shown here is derived from an EMBL/GenBank/DDBJ whole genome shotgun (WGS) entry which is preliminary data.</text>
</comment>
<accession>A0A368NPT7</accession>
<dbReference type="PANTHER" id="PTHR43163:SF6">
    <property type="entry name" value="DIPEPTIDE TRANSPORT SYSTEM PERMEASE PROTEIN DPPB-RELATED"/>
    <property type="match status" value="1"/>
</dbReference>
<dbReference type="GO" id="GO:0005886">
    <property type="term" value="C:plasma membrane"/>
    <property type="evidence" value="ECO:0007669"/>
    <property type="project" value="UniProtKB-SubCell"/>
</dbReference>
<feature type="transmembrane region" description="Helical" evidence="7">
    <location>
        <begin position="178"/>
        <end position="200"/>
    </location>
</feature>
<evidence type="ECO:0000313" key="10">
    <source>
        <dbReference type="EMBL" id="MUZ75991.1"/>
    </source>
</evidence>
<keyword evidence="3" id="KW-1003">Cell membrane</keyword>
<gene>
    <name evidence="9" type="ORF">DXT89_25960</name>
    <name evidence="10" type="ORF">GOZ90_25390</name>
</gene>
<evidence type="ECO:0000256" key="1">
    <source>
        <dbReference type="ARBA" id="ARBA00004651"/>
    </source>
</evidence>
<reference evidence="10 12" key="2">
    <citation type="submission" date="2019-12" db="EMBL/GenBank/DDBJ databases">
        <title>Whole-genome sequencing of Allorhizobium vitis.</title>
        <authorList>
            <person name="Gan H.M."/>
            <person name="Szegedi E."/>
            <person name="Burr T."/>
            <person name="Savka M.A."/>
        </authorList>
    </citation>
    <scope>NUCLEOTIDE SEQUENCE [LARGE SCALE GENOMIC DNA]</scope>
    <source>
        <strain evidence="10 12">CG516</strain>
    </source>
</reference>
<reference evidence="9 11" key="1">
    <citation type="submission" date="2018-08" db="EMBL/GenBank/DDBJ databases">
        <title>Genome sequencing of Agrobacterium vitis strain ICMP 10754.</title>
        <authorList>
            <person name="Visnovsky S.B."/>
            <person name="Pitman A.R."/>
        </authorList>
    </citation>
    <scope>NUCLEOTIDE SEQUENCE [LARGE SCALE GENOMIC DNA]</scope>
    <source>
        <strain evidence="9 11">ICMP 10754</strain>
    </source>
</reference>
<comment type="subcellular location">
    <subcellularLocation>
        <location evidence="1 7">Cell membrane</location>
        <topology evidence="1 7">Multi-pass membrane protein</topology>
    </subcellularLocation>
</comment>
<dbReference type="InterPro" id="IPR035906">
    <property type="entry name" value="MetI-like_sf"/>
</dbReference>
<dbReference type="InterPro" id="IPR000515">
    <property type="entry name" value="MetI-like"/>
</dbReference>
<dbReference type="EMBL" id="QUSG01000033">
    <property type="protein sequence ID" value="KAA3519332.1"/>
    <property type="molecule type" value="Genomic_DNA"/>
</dbReference>
<protein>
    <submittedName>
        <fullName evidence="9 10">ABC transporter permease</fullName>
    </submittedName>
</protein>
<dbReference type="GO" id="GO:0071916">
    <property type="term" value="F:dipeptide transmembrane transporter activity"/>
    <property type="evidence" value="ECO:0007669"/>
    <property type="project" value="TreeGrafter"/>
</dbReference>
<dbReference type="InterPro" id="IPR045621">
    <property type="entry name" value="BPD_transp_1_N"/>
</dbReference>
<feature type="transmembrane region" description="Helical" evidence="7">
    <location>
        <begin position="135"/>
        <end position="158"/>
    </location>
</feature>
<proteinExistence type="inferred from homology"/>
<comment type="similarity">
    <text evidence="7">Belongs to the binding-protein-dependent transport system permease family.</text>
</comment>
<dbReference type="GeneID" id="60684030"/>
<organism evidence="9 11">
    <name type="scientific">Agrobacterium vitis</name>
    <name type="common">Rhizobium vitis</name>
    <dbReference type="NCBI Taxonomy" id="373"/>
    <lineage>
        <taxon>Bacteria</taxon>
        <taxon>Pseudomonadati</taxon>
        <taxon>Pseudomonadota</taxon>
        <taxon>Alphaproteobacteria</taxon>
        <taxon>Hyphomicrobiales</taxon>
        <taxon>Rhizobiaceae</taxon>
        <taxon>Rhizobium/Agrobacterium group</taxon>
        <taxon>Agrobacterium</taxon>
    </lineage>
</organism>
<keyword evidence="2 7" id="KW-0813">Transport</keyword>
<dbReference type="RefSeq" id="WP_060720077.1">
    <property type="nucleotide sequence ID" value="NZ_JABFNP010000004.1"/>
</dbReference>
<evidence type="ECO:0000256" key="2">
    <source>
        <dbReference type="ARBA" id="ARBA00022448"/>
    </source>
</evidence>
<feature type="transmembrane region" description="Helical" evidence="7">
    <location>
        <begin position="282"/>
        <end position="308"/>
    </location>
</feature>
<feature type="transmembrane region" description="Helical" evidence="7">
    <location>
        <begin position="236"/>
        <end position="262"/>
    </location>
</feature>